<dbReference type="RefSeq" id="WP_209378974.1">
    <property type="nucleotide sequence ID" value="NZ_JAGIZB010000006.1"/>
</dbReference>
<sequence length="102" mass="10977">MACCCVSPSPEDTTSAGAATSILASIEGYEAFLRATYWRWAKTVLLIAPELASIHLGTGDPGEAIRQDFHARPANWLRDASPRAADAVACEYRRVQQATQPG</sequence>
<proteinExistence type="predicted"/>
<organism evidence="1 2">
    <name type="scientific">Pararoseomonas baculiformis</name>
    <dbReference type="NCBI Taxonomy" id="2820812"/>
    <lineage>
        <taxon>Bacteria</taxon>
        <taxon>Pseudomonadati</taxon>
        <taxon>Pseudomonadota</taxon>
        <taxon>Alphaproteobacteria</taxon>
        <taxon>Acetobacterales</taxon>
        <taxon>Acetobacteraceae</taxon>
        <taxon>Pararoseomonas</taxon>
    </lineage>
</organism>
<comment type="caution">
    <text evidence="1">The sequence shown here is derived from an EMBL/GenBank/DDBJ whole genome shotgun (WGS) entry which is preliminary data.</text>
</comment>
<dbReference type="EMBL" id="JAGIZB010000006">
    <property type="protein sequence ID" value="MBP0444749.1"/>
    <property type="molecule type" value="Genomic_DNA"/>
</dbReference>
<gene>
    <name evidence="1" type="ORF">J8J14_08125</name>
</gene>
<evidence type="ECO:0000313" key="1">
    <source>
        <dbReference type="EMBL" id="MBP0444749.1"/>
    </source>
</evidence>
<keyword evidence="2" id="KW-1185">Reference proteome</keyword>
<protein>
    <submittedName>
        <fullName evidence="1">Uncharacterized protein</fullName>
    </submittedName>
</protein>
<accession>A0ABS4ACK6</accession>
<name>A0ABS4ACK6_9PROT</name>
<dbReference type="Proteomes" id="UP000681594">
    <property type="component" value="Unassembled WGS sequence"/>
</dbReference>
<reference evidence="1 2" key="1">
    <citation type="submission" date="2021-03" db="EMBL/GenBank/DDBJ databases">
        <authorList>
            <person name="So Y."/>
        </authorList>
    </citation>
    <scope>NUCLEOTIDE SEQUENCE [LARGE SCALE GENOMIC DNA]</scope>
    <source>
        <strain evidence="1 2">SSH11</strain>
    </source>
</reference>
<evidence type="ECO:0000313" key="2">
    <source>
        <dbReference type="Proteomes" id="UP000681594"/>
    </source>
</evidence>